<organism evidence="1 2">
    <name type="scientific">Zosterops borbonicus</name>
    <dbReference type="NCBI Taxonomy" id="364589"/>
    <lineage>
        <taxon>Eukaryota</taxon>
        <taxon>Metazoa</taxon>
        <taxon>Chordata</taxon>
        <taxon>Craniata</taxon>
        <taxon>Vertebrata</taxon>
        <taxon>Euteleostomi</taxon>
        <taxon>Archelosauria</taxon>
        <taxon>Archosauria</taxon>
        <taxon>Dinosauria</taxon>
        <taxon>Saurischia</taxon>
        <taxon>Theropoda</taxon>
        <taxon>Coelurosauria</taxon>
        <taxon>Aves</taxon>
        <taxon>Neognathae</taxon>
        <taxon>Neoaves</taxon>
        <taxon>Telluraves</taxon>
        <taxon>Australaves</taxon>
        <taxon>Passeriformes</taxon>
        <taxon>Sylvioidea</taxon>
        <taxon>Zosteropidae</taxon>
        <taxon>Zosterops</taxon>
    </lineage>
</organism>
<dbReference type="EMBL" id="SWJQ01000968">
    <property type="protein sequence ID" value="TRZ09967.1"/>
    <property type="molecule type" value="Genomic_DNA"/>
</dbReference>
<name>A0A8K1G1L0_9PASS</name>
<dbReference type="AlphaFoldDB" id="A0A8K1G1L0"/>
<sequence length="155" mass="17505">MFAKSQRTGMHLHENGVREWSARMECKNNGTGHSGLSQGCLSKLVCPYQRSKVVTSLSGQKLIASEKLRPREKKNDLITIQPSWPRQEQKYDCQDMGVFRGLQRQPANRGLVSFCTHHDAIVFLMTSFSYSLFHTSRKTFSNVKVNISTNGLPSA</sequence>
<reference evidence="1" key="1">
    <citation type="submission" date="2019-04" db="EMBL/GenBank/DDBJ databases">
        <title>Genome assembly of Zosterops borbonicus 15179.</title>
        <authorList>
            <person name="Leroy T."/>
            <person name="Anselmetti Y."/>
            <person name="Tilak M.-K."/>
            <person name="Nabholz B."/>
        </authorList>
    </citation>
    <scope>NUCLEOTIDE SEQUENCE</scope>
    <source>
        <strain evidence="1">HGM_15179</strain>
        <tissue evidence="1">Muscle</tissue>
    </source>
</reference>
<comment type="caution">
    <text evidence="1">The sequence shown here is derived from an EMBL/GenBank/DDBJ whole genome shotgun (WGS) entry which is preliminary data.</text>
</comment>
<evidence type="ECO:0000313" key="1">
    <source>
        <dbReference type="EMBL" id="TRZ09967.1"/>
    </source>
</evidence>
<proteinExistence type="predicted"/>
<gene>
    <name evidence="1" type="ORF">HGM15179_017138</name>
</gene>
<dbReference type="OrthoDB" id="3639251at2759"/>
<protein>
    <submittedName>
        <fullName evidence="1">Uncharacterized protein</fullName>
    </submittedName>
</protein>
<dbReference type="Proteomes" id="UP000796761">
    <property type="component" value="Unassembled WGS sequence"/>
</dbReference>
<evidence type="ECO:0000313" key="2">
    <source>
        <dbReference type="Proteomes" id="UP000796761"/>
    </source>
</evidence>
<keyword evidence="2" id="KW-1185">Reference proteome</keyword>
<accession>A0A8K1G1L0</accession>